<dbReference type="GeneID" id="11970159"/>
<dbReference type="EMBL" id="CP003243">
    <property type="protein sequence ID" value="AFC99050.1"/>
    <property type="molecule type" value="Genomic_DNA"/>
</dbReference>
<dbReference type="Pfam" id="PF00582">
    <property type="entry name" value="Usp"/>
    <property type="match status" value="1"/>
</dbReference>
<dbReference type="RefSeq" id="WP_014404889.1">
    <property type="nucleotide sequence ID" value="NC_017034.1"/>
</dbReference>
<dbReference type="InterPro" id="IPR014729">
    <property type="entry name" value="Rossmann-like_a/b/a_fold"/>
</dbReference>
<comment type="similarity">
    <text evidence="1">Belongs to the universal stress protein A family.</text>
</comment>
<dbReference type="eggNOG" id="arCOG02053">
    <property type="taxonomic scope" value="Archaea"/>
</dbReference>
<dbReference type="PANTHER" id="PTHR46268:SF6">
    <property type="entry name" value="UNIVERSAL STRESS PROTEIN UP12"/>
    <property type="match status" value="1"/>
</dbReference>
<evidence type="ECO:0000313" key="4">
    <source>
        <dbReference type="Proteomes" id="UP000005233"/>
    </source>
</evidence>
<keyword evidence="4" id="KW-1185">Reference proteome</keyword>
<evidence type="ECO:0000256" key="1">
    <source>
        <dbReference type="ARBA" id="ARBA00008791"/>
    </source>
</evidence>
<dbReference type="KEGG" id="mez:Mtc_0279"/>
<dbReference type="CDD" id="cd00293">
    <property type="entry name" value="USP-like"/>
    <property type="match status" value="1"/>
</dbReference>
<feature type="domain" description="UspA" evidence="2">
    <location>
        <begin position="5"/>
        <end position="142"/>
    </location>
</feature>
<dbReference type="AlphaFoldDB" id="H8I947"/>
<dbReference type="InterPro" id="IPR006016">
    <property type="entry name" value="UspA"/>
</dbReference>
<evidence type="ECO:0000259" key="2">
    <source>
        <dbReference type="Pfam" id="PF00582"/>
    </source>
</evidence>
<protein>
    <submittedName>
        <fullName evidence="3">Universal stress protein UspA and related nucleotide-binding protein</fullName>
    </submittedName>
</protein>
<dbReference type="HOGENOM" id="CLU_049301_11_0_2"/>
<accession>H8I947</accession>
<gene>
    <name evidence="3" type="primary">uspA-2</name>
    <name evidence="3" type="ordered locus">Mtc_0279</name>
</gene>
<dbReference type="STRING" id="1041930.Mtc_0279"/>
<dbReference type="PANTHER" id="PTHR46268">
    <property type="entry name" value="STRESS RESPONSE PROTEIN NHAX"/>
    <property type="match status" value="1"/>
</dbReference>
<dbReference type="PIRSF" id="PIRSF006276">
    <property type="entry name" value="UspA"/>
    <property type="match status" value="1"/>
</dbReference>
<dbReference type="SUPFAM" id="SSF52402">
    <property type="entry name" value="Adenine nucleotide alpha hydrolases-like"/>
    <property type="match status" value="1"/>
</dbReference>
<organism evidence="3 4">
    <name type="scientific">Methanocella conradii (strain DSM 24694 / JCM 17849 / CGMCC 1.5162 / HZ254)</name>
    <dbReference type="NCBI Taxonomy" id="1041930"/>
    <lineage>
        <taxon>Archaea</taxon>
        <taxon>Methanobacteriati</taxon>
        <taxon>Methanobacteriota</taxon>
        <taxon>Stenosarchaea group</taxon>
        <taxon>Methanomicrobia</taxon>
        <taxon>Methanocellales</taxon>
        <taxon>Methanocellaceae</taxon>
        <taxon>Methanocella</taxon>
    </lineage>
</organism>
<evidence type="ECO:0000313" key="3">
    <source>
        <dbReference type="EMBL" id="AFC99050.1"/>
    </source>
</evidence>
<dbReference type="Proteomes" id="UP000005233">
    <property type="component" value="Chromosome"/>
</dbReference>
<dbReference type="InterPro" id="IPR006015">
    <property type="entry name" value="Universal_stress_UspA"/>
</dbReference>
<dbReference type="OrthoDB" id="105697at2157"/>
<dbReference type="Gene3D" id="3.40.50.620">
    <property type="entry name" value="HUPs"/>
    <property type="match status" value="1"/>
</dbReference>
<dbReference type="PRINTS" id="PR01438">
    <property type="entry name" value="UNVRSLSTRESS"/>
</dbReference>
<reference evidence="3 4" key="1">
    <citation type="journal article" date="2012" name="J. Bacteriol.">
        <title>Complete genome sequence of a thermophilic methanogen, Methanocella conradii HZ254, isolated from Chinese rice field soil.</title>
        <authorList>
            <person name="Lu Z."/>
            <person name="Lu Y."/>
        </authorList>
    </citation>
    <scope>NUCLEOTIDE SEQUENCE [LARGE SCALE GENOMIC DNA]</scope>
    <source>
        <strain evidence="4">DSM 24694 / JCM 17849 / CGMCC 1.5162 / HZ254</strain>
    </source>
</reference>
<proteinExistence type="inferred from homology"/>
<name>H8I947_METCZ</name>
<sequence length="146" mass="15877">MAELFKKILIATDGSKRTQEAVEMGLKLAREHGSKVYAVYVVDTVTFTSIPMDVTWENMYQLLKDEGEDAVKAVKDAAPDVDVETHVLEGNPAVEITRFAGEKGVDLIVMGTLGKSGIDRLLLGSTAEKVIRIANCPVLVIKSSKK</sequence>